<evidence type="ECO:0000313" key="4">
    <source>
        <dbReference type="Proteomes" id="UP001476247"/>
    </source>
</evidence>
<dbReference type="Pfam" id="PF24681">
    <property type="entry name" value="Kelch_KLHDC2_KLHL20_DRC7"/>
    <property type="match status" value="1"/>
</dbReference>
<reference evidence="3 4" key="1">
    <citation type="submission" date="2024-04" db="EMBL/GenBank/DDBJ databases">
        <title>genome sequences of Mucor flavus KT1a and Helicostylum pulchrum KT1b strains isolation_sourced from the surface of a dry-aged beef.</title>
        <authorList>
            <person name="Toyotome T."/>
            <person name="Hosono M."/>
            <person name="Torimaru M."/>
            <person name="Fukuda K."/>
            <person name="Mikami N."/>
        </authorList>
    </citation>
    <scope>NUCLEOTIDE SEQUENCE [LARGE SCALE GENOMIC DNA]</scope>
    <source>
        <strain evidence="3 4">KT1b</strain>
    </source>
</reference>
<name>A0ABP9YCT6_9FUNG</name>
<accession>A0ABP9YCT6</accession>
<evidence type="ECO:0000313" key="3">
    <source>
        <dbReference type="EMBL" id="GAA5804779.1"/>
    </source>
</evidence>
<keyword evidence="2" id="KW-0677">Repeat</keyword>
<dbReference type="Gene3D" id="2.120.10.80">
    <property type="entry name" value="Kelch-type beta propeller"/>
    <property type="match status" value="1"/>
</dbReference>
<dbReference type="EMBL" id="BAABUJ010000038">
    <property type="protein sequence ID" value="GAA5804779.1"/>
    <property type="molecule type" value="Genomic_DNA"/>
</dbReference>
<evidence type="ECO:0000256" key="1">
    <source>
        <dbReference type="ARBA" id="ARBA00022441"/>
    </source>
</evidence>
<sequence>MYLKSCGSDTDYSADSSLMYLDIVYSSGNSTKELATRWTTIAANTNGVNIQSRRFPQSMVLPDGKTMILSGGWNTDKSGLVSQTIAYSADNNSWSVYPSYTESPLGVRQIYYASSVYIPEYGVGFYGGIETNINRNWTYRGQNMSQYEYPKDITARAIGYTSLTFFDIRKNVDPWFVFPTQNDLPTVFSGFQTSIFDNLSNRIFFFGGAYRNSTFYPLLYYSFGTSITFNVESGTWGSQILGGIIPSGRAEHTTTLLSSTNRDVLLYGGLDFSNNNKPVLDYLFTLNLDSYEWKQQNIQNPNALDLIRAQHSAVPVYNNTLFIVFGRGASGVSVSSMVILNVTDPSNISYLSTYVDPNGVENSNIYEEEKSSDSLGLSEGVTAGIAVGTIIAKDELEEIRRRNERIEAPVMEVNWEVIDQNYEKFATNATKNSPYSSRLSDSPTAMAPNKPEFFTGPLLVPEGLEHQRPDAIEDNVKSFPTVLQKPDGVL</sequence>
<dbReference type="Proteomes" id="UP001476247">
    <property type="component" value="Unassembled WGS sequence"/>
</dbReference>
<proteinExistence type="predicted"/>
<organism evidence="3 4">
    <name type="scientific">Helicostylum pulchrum</name>
    <dbReference type="NCBI Taxonomy" id="562976"/>
    <lineage>
        <taxon>Eukaryota</taxon>
        <taxon>Fungi</taxon>
        <taxon>Fungi incertae sedis</taxon>
        <taxon>Mucoromycota</taxon>
        <taxon>Mucoromycotina</taxon>
        <taxon>Mucoromycetes</taxon>
        <taxon>Mucorales</taxon>
        <taxon>Mucorineae</taxon>
        <taxon>Mucoraceae</taxon>
        <taxon>Helicostylum</taxon>
    </lineage>
</organism>
<dbReference type="InterPro" id="IPR015915">
    <property type="entry name" value="Kelch-typ_b-propeller"/>
</dbReference>
<protein>
    <recommendedName>
        <fullName evidence="5">Galactose oxidase</fullName>
    </recommendedName>
</protein>
<comment type="caution">
    <text evidence="3">The sequence shown here is derived from an EMBL/GenBank/DDBJ whole genome shotgun (WGS) entry which is preliminary data.</text>
</comment>
<keyword evidence="4" id="KW-1185">Reference proteome</keyword>
<evidence type="ECO:0000256" key="2">
    <source>
        <dbReference type="ARBA" id="ARBA00022737"/>
    </source>
</evidence>
<dbReference type="PANTHER" id="PTHR46093:SF18">
    <property type="entry name" value="FIBRONECTIN TYPE-III DOMAIN-CONTAINING PROTEIN"/>
    <property type="match status" value="1"/>
</dbReference>
<gene>
    <name evidence="3" type="ORF">HPULCUR_010286</name>
</gene>
<keyword evidence="1" id="KW-0880">Kelch repeat</keyword>
<dbReference type="SUPFAM" id="SSF117281">
    <property type="entry name" value="Kelch motif"/>
    <property type="match status" value="1"/>
</dbReference>
<evidence type="ECO:0008006" key="5">
    <source>
        <dbReference type="Google" id="ProtNLM"/>
    </source>
</evidence>
<dbReference type="PANTHER" id="PTHR46093">
    <property type="entry name" value="ACYL-COA-BINDING DOMAIN-CONTAINING PROTEIN 5"/>
    <property type="match status" value="1"/>
</dbReference>